<evidence type="ECO:0000259" key="9">
    <source>
        <dbReference type="PROSITE" id="PS50929"/>
    </source>
</evidence>
<dbReference type="GO" id="GO:0005524">
    <property type="term" value="F:ATP binding"/>
    <property type="evidence" value="ECO:0007669"/>
    <property type="project" value="UniProtKB-KW"/>
</dbReference>
<feature type="transmembrane region" description="Helical" evidence="7">
    <location>
        <begin position="142"/>
        <end position="166"/>
    </location>
</feature>
<dbReference type="InterPro" id="IPR036640">
    <property type="entry name" value="ABC1_TM_sf"/>
</dbReference>
<dbReference type="PROSITE" id="PS00211">
    <property type="entry name" value="ABC_TRANSPORTER_1"/>
    <property type="match status" value="1"/>
</dbReference>
<dbReference type="Proteomes" id="UP001156670">
    <property type="component" value="Unassembled WGS sequence"/>
</dbReference>
<keyword evidence="4 10" id="KW-0067">ATP-binding</keyword>
<feature type="transmembrane region" description="Helical" evidence="7">
    <location>
        <begin position="255"/>
        <end position="274"/>
    </location>
</feature>
<dbReference type="Pfam" id="PF00664">
    <property type="entry name" value="ABC_membrane"/>
    <property type="match status" value="1"/>
</dbReference>
<keyword evidence="3" id="KW-0547">Nucleotide-binding</keyword>
<feature type="transmembrane region" description="Helical" evidence="7">
    <location>
        <begin position="30"/>
        <end position="53"/>
    </location>
</feature>
<dbReference type="SMART" id="SM00382">
    <property type="entry name" value="AAA"/>
    <property type="match status" value="1"/>
</dbReference>
<dbReference type="CDD" id="cd18575">
    <property type="entry name" value="ABC_6TM_bac_exporter_ABCB8_10_like"/>
    <property type="match status" value="1"/>
</dbReference>
<dbReference type="InterPro" id="IPR003593">
    <property type="entry name" value="AAA+_ATPase"/>
</dbReference>
<name>A0ABQ5XUL5_9GAMM</name>
<keyword evidence="6 7" id="KW-0472">Membrane</keyword>
<dbReference type="PANTHER" id="PTHR43394">
    <property type="entry name" value="ATP-DEPENDENT PERMEASE MDL1, MITOCHONDRIAL"/>
    <property type="match status" value="1"/>
</dbReference>
<evidence type="ECO:0000313" key="10">
    <source>
        <dbReference type="EMBL" id="GLQ95422.1"/>
    </source>
</evidence>
<evidence type="ECO:0000256" key="1">
    <source>
        <dbReference type="ARBA" id="ARBA00004651"/>
    </source>
</evidence>
<dbReference type="PROSITE" id="PS50929">
    <property type="entry name" value="ABC_TM1F"/>
    <property type="match status" value="1"/>
</dbReference>
<gene>
    <name evidence="10" type="primary">draA</name>
    <name evidence="10" type="ORF">GCM10007901_43770</name>
</gene>
<dbReference type="CDD" id="cd03249">
    <property type="entry name" value="ABC_MTABC3_MDL1_MDL2"/>
    <property type="match status" value="1"/>
</dbReference>
<keyword evidence="5 7" id="KW-1133">Transmembrane helix</keyword>
<evidence type="ECO:0000256" key="2">
    <source>
        <dbReference type="ARBA" id="ARBA00022692"/>
    </source>
</evidence>
<dbReference type="Pfam" id="PF00005">
    <property type="entry name" value="ABC_tran"/>
    <property type="match status" value="1"/>
</dbReference>
<evidence type="ECO:0000313" key="11">
    <source>
        <dbReference type="Proteomes" id="UP001156670"/>
    </source>
</evidence>
<evidence type="ECO:0000259" key="8">
    <source>
        <dbReference type="PROSITE" id="PS50893"/>
    </source>
</evidence>
<dbReference type="InterPro" id="IPR039421">
    <property type="entry name" value="Type_1_exporter"/>
</dbReference>
<dbReference type="EMBL" id="BSOB01000061">
    <property type="protein sequence ID" value="GLQ95422.1"/>
    <property type="molecule type" value="Genomic_DNA"/>
</dbReference>
<dbReference type="InterPro" id="IPR011918">
    <property type="entry name" value="ABC_MsbA_ATP-bd"/>
</dbReference>
<evidence type="ECO:0000256" key="6">
    <source>
        <dbReference type="ARBA" id="ARBA00023136"/>
    </source>
</evidence>
<sequence>MSTTSANDPKPPRRIGSLRLLWPFMKPHRVLALGWLVFLAISSSATLVLPMAVRHMIDHGFRNSSTTAINSSFLGLFAVALVMAFATAARFYCITLLGERTLAALRSKLYAHVIRLDVGFFERNRVGELISRLGTDTEVVQALVGSGISVALRSAVMLVGATVAMIWTSPRLAGLTALVIPAVVLPILIFGRRVQKLSRASQDRLADAAAVANETLNAAPAVKAYAREGIESDRYGSAIARALATARSRIGMRTILTAAVIVLFFGAITLVLWVGARDVLAGSLEAGVLAQFVVYAMLSGGSMMGLSDVWGDVLRAAGAMERIGELFGEEASIADPLHPQALPRPVRGALRFEDVEFHYPTRPDAPALHGFNLDIRPGETVALVGPSGAGKSTVFALLLRFYDPQRGHIRFDGIDLRAMTLPELRGAIALVPQETVIFGGTAANNVRFGRQDASDEEVRAATRAAEAHDFIQMLPDGYEAELGERGVRLSGGQRQRIAIARAILRNAPLLLLDEATSSLDAQSEAAIQQALERLEKGRTTLVIAHRLATVQRADRIVVMDGGRIVAQGTHESLLAEGGLYAELARLQFVA</sequence>
<keyword evidence="2 7" id="KW-0812">Transmembrane</keyword>
<dbReference type="NCBIfam" id="TIGR02204">
    <property type="entry name" value="MsbA_rel"/>
    <property type="match status" value="1"/>
</dbReference>
<evidence type="ECO:0000256" key="5">
    <source>
        <dbReference type="ARBA" id="ARBA00022989"/>
    </source>
</evidence>
<evidence type="ECO:0000256" key="3">
    <source>
        <dbReference type="ARBA" id="ARBA00022741"/>
    </source>
</evidence>
<protein>
    <submittedName>
        <fullName evidence="10">ABC transporter ATP-binding protein</fullName>
    </submittedName>
</protein>
<evidence type="ECO:0000256" key="4">
    <source>
        <dbReference type="ARBA" id="ARBA00022840"/>
    </source>
</evidence>
<feature type="transmembrane region" description="Helical" evidence="7">
    <location>
        <begin position="73"/>
        <end position="98"/>
    </location>
</feature>
<accession>A0ABQ5XUL5</accession>
<feature type="transmembrane region" description="Helical" evidence="7">
    <location>
        <begin position="172"/>
        <end position="191"/>
    </location>
</feature>
<comment type="caution">
    <text evidence="10">The sequence shown here is derived from an EMBL/GenBank/DDBJ whole genome shotgun (WGS) entry which is preliminary data.</text>
</comment>
<comment type="subcellular location">
    <subcellularLocation>
        <location evidence="1">Cell membrane</location>
        <topology evidence="1">Multi-pass membrane protein</topology>
    </subcellularLocation>
</comment>
<proteinExistence type="predicted"/>
<evidence type="ECO:0000256" key="7">
    <source>
        <dbReference type="SAM" id="Phobius"/>
    </source>
</evidence>
<dbReference type="Gene3D" id="1.20.1560.10">
    <property type="entry name" value="ABC transporter type 1, transmembrane domain"/>
    <property type="match status" value="1"/>
</dbReference>
<keyword evidence="11" id="KW-1185">Reference proteome</keyword>
<feature type="domain" description="ABC transporter" evidence="8">
    <location>
        <begin position="350"/>
        <end position="586"/>
    </location>
</feature>
<feature type="domain" description="ABC transmembrane type-1" evidence="9">
    <location>
        <begin position="36"/>
        <end position="315"/>
    </location>
</feature>
<dbReference type="InterPro" id="IPR027417">
    <property type="entry name" value="P-loop_NTPase"/>
</dbReference>
<organism evidence="10 11">
    <name type="scientific">Dyella acidisoli</name>
    <dbReference type="NCBI Taxonomy" id="1867834"/>
    <lineage>
        <taxon>Bacteria</taxon>
        <taxon>Pseudomonadati</taxon>
        <taxon>Pseudomonadota</taxon>
        <taxon>Gammaproteobacteria</taxon>
        <taxon>Lysobacterales</taxon>
        <taxon>Rhodanobacteraceae</taxon>
        <taxon>Dyella</taxon>
    </lineage>
</organism>
<dbReference type="PROSITE" id="PS50893">
    <property type="entry name" value="ABC_TRANSPORTER_2"/>
    <property type="match status" value="1"/>
</dbReference>
<dbReference type="Gene3D" id="3.40.50.300">
    <property type="entry name" value="P-loop containing nucleotide triphosphate hydrolases"/>
    <property type="match status" value="1"/>
</dbReference>
<dbReference type="PANTHER" id="PTHR43394:SF1">
    <property type="entry name" value="ATP-BINDING CASSETTE SUB-FAMILY B MEMBER 10, MITOCHONDRIAL"/>
    <property type="match status" value="1"/>
</dbReference>
<dbReference type="InterPro" id="IPR003439">
    <property type="entry name" value="ABC_transporter-like_ATP-bd"/>
</dbReference>
<reference evidence="11" key="1">
    <citation type="journal article" date="2019" name="Int. J. Syst. Evol. Microbiol.">
        <title>The Global Catalogue of Microorganisms (GCM) 10K type strain sequencing project: providing services to taxonomists for standard genome sequencing and annotation.</title>
        <authorList>
            <consortium name="The Broad Institute Genomics Platform"/>
            <consortium name="The Broad Institute Genome Sequencing Center for Infectious Disease"/>
            <person name="Wu L."/>
            <person name="Ma J."/>
        </authorList>
    </citation>
    <scope>NUCLEOTIDE SEQUENCE [LARGE SCALE GENOMIC DNA]</scope>
    <source>
        <strain evidence="11">NBRC 111980</strain>
    </source>
</reference>
<dbReference type="SUPFAM" id="SSF90123">
    <property type="entry name" value="ABC transporter transmembrane region"/>
    <property type="match status" value="1"/>
</dbReference>
<dbReference type="InterPro" id="IPR017871">
    <property type="entry name" value="ABC_transporter-like_CS"/>
</dbReference>
<dbReference type="SUPFAM" id="SSF52540">
    <property type="entry name" value="P-loop containing nucleoside triphosphate hydrolases"/>
    <property type="match status" value="1"/>
</dbReference>
<dbReference type="RefSeq" id="WP_284323100.1">
    <property type="nucleotide sequence ID" value="NZ_BSOB01000061.1"/>
</dbReference>
<dbReference type="InterPro" id="IPR011527">
    <property type="entry name" value="ABC1_TM_dom"/>
</dbReference>